<protein>
    <submittedName>
        <fullName evidence="2">Uncharacterized protein</fullName>
    </submittedName>
</protein>
<accession>A0A0A0HVK9</accession>
<organism evidence="2 3">
    <name type="scientific">Clostridium botulinum C/D str. DC5</name>
    <dbReference type="NCBI Taxonomy" id="1443128"/>
    <lineage>
        <taxon>Bacteria</taxon>
        <taxon>Bacillati</taxon>
        <taxon>Bacillota</taxon>
        <taxon>Clostridia</taxon>
        <taxon>Eubacteriales</taxon>
        <taxon>Clostridiaceae</taxon>
        <taxon>Clostridium</taxon>
    </lineage>
</organism>
<name>A0A0A0HVK9_CLOBO</name>
<keyword evidence="1" id="KW-0472">Membrane</keyword>
<keyword evidence="1" id="KW-0812">Transmembrane</keyword>
<reference evidence="2 3" key="1">
    <citation type="submission" date="2014-01" db="EMBL/GenBank/DDBJ databases">
        <title>Plasmidome dynamics in the species complex Clostridium novyi sensu lato converts strains of independent lineages into distinctly different pathogens.</title>
        <authorList>
            <person name="Skarin H."/>
            <person name="Segerman B."/>
        </authorList>
    </citation>
    <scope>NUCLEOTIDE SEQUENCE [LARGE SCALE GENOMIC DNA]</scope>
    <source>
        <strain evidence="2 3">DC5</strain>
    </source>
</reference>
<dbReference type="Proteomes" id="UP000030014">
    <property type="component" value="Unassembled WGS sequence"/>
</dbReference>
<gene>
    <name evidence="2" type="ORF">Z955_15805</name>
</gene>
<feature type="transmembrane region" description="Helical" evidence="1">
    <location>
        <begin position="76"/>
        <end position="93"/>
    </location>
</feature>
<feature type="transmembrane region" description="Helical" evidence="1">
    <location>
        <begin position="18"/>
        <end position="41"/>
    </location>
</feature>
<dbReference type="AlphaFoldDB" id="A0A0A0HVK9"/>
<proteinExistence type="predicted"/>
<sequence>MSKIVVENLSYKYKKIKALFLIVLIKDIPKSIIIITSVYFVEEYLWRGKLTQKYGILAHRFYWEWGEMRFNIKVKLIYLTISIILLIFSYFWLGKGLKRF</sequence>
<dbReference type="RefSeq" id="WP_039260243.1">
    <property type="nucleotide sequence ID" value="NZ_JDRY01000172.1"/>
</dbReference>
<keyword evidence="1" id="KW-1133">Transmembrane helix</keyword>
<evidence type="ECO:0000313" key="3">
    <source>
        <dbReference type="Proteomes" id="UP000030014"/>
    </source>
</evidence>
<comment type="caution">
    <text evidence="2">The sequence shown here is derived from an EMBL/GenBank/DDBJ whole genome shotgun (WGS) entry which is preliminary data.</text>
</comment>
<dbReference type="EMBL" id="JDRY01000172">
    <property type="protein sequence ID" value="KGM93184.1"/>
    <property type="molecule type" value="Genomic_DNA"/>
</dbReference>
<evidence type="ECO:0000313" key="2">
    <source>
        <dbReference type="EMBL" id="KGM93184.1"/>
    </source>
</evidence>
<evidence type="ECO:0000256" key="1">
    <source>
        <dbReference type="SAM" id="Phobius"/>
    </source>
</evidence>